<gene>
    <name evidence="5" type="ORF">AE0388_0378</name>
</gene>
<comment type="caution">
    <text evidence="5">The sequence shown here is derived from an EMBL/GenBank/DDBJ whole genome shotgun (WGS) entry which is preliminary data.</text>
</comment>
<dbReference type="InterPro" id="IPR016181">
    <property type="entry name" value="Acyl_CoA_acyltransferase"/>
</dbReference>
<proteinExistence type="inferred from homology"/>
<protein>
    <submittedName>
        <fullName evidence="5">GCN5-related N-acetyltransferase</fullName>
    </submittedName>
</protein>
<dbReference type="Gene3D" id="3.40.630.30">
    <property type="match status" value="1"/>
</dbReference>
<dbReference type="InterPro" id="IPR000182">
    <property type="entry name" value="GNAT_dom"/>
</dbReference>
<dbReference type="InterPro" id="IPR051531">
    <property type="entry name" value="N-acetyltransferase"/>
</dbReference>
<evidence type="ECO:0000313" key="6">
    <source>
        <dbReference type="Proteomes" id="UP000031488"/>
    </source>
</evidence>
<evidence type="ECO:0000256" key="3">
    <source>
        <dbReference type="ARBA" id="ARBA00038502"/>
    </source>
</evidence>
<name>A0A0B9A4Z5_BRELN</name>
<dbReference type="AlphaFoldDB" id="A0A0B9A4Z5"/>
<dbReference type="Proteomes" id="UP000031488">
    <property type="component" value="Unassembled WGS sequence"/>
</dbReference>
<dbReference type="PATRIC" id="fig|1703.6.peg.262"/>
<dbReference type="PANTHER" id="PTHR43792">
    <property type="entry name" value="GNAT FAMILY, PUTATIVE (AFU_ORTHOLOGUE AFUA_3G00765)-RELATED-RELATED"/>
    <property type="match status" value="1"/>
</dbReference>
<evidence type="ECO:0000256" key="2">
    <source>
        <dbReference type="ARBA" id="ARBA00023315"/>
    </source>
</evidence>
<dbReference type="Pfam" id="PF13302">
    <property type="entry name" value="Acetyltransf_3"/>
    <property type="match status" value="1"/>
</dbReference>
<dbReference type="EMBL" id="JTJZ01000012">
    <property type="protein sequence ID" value="KHS53917.1"/>
    <property type="molecule type" value="Genomic_DNA"/>
</dbReference>
<keyword evidence="1 5" id="KW-0808">Transferase</keyword>
<sequence length="198" mass="21358">MNAIVRPWHSDDAGALAEVFERADDALLSNIPDDRTSTGARAWIETITDAEAAGELCARAIVDDGDGVDDGDDADDGDGSEQRILGNVMASGIERRHSSAWISYWSVAEARGQGLVSAALRSLVDLLHDDLGIYRLELGYRVNNPASASVAKNAGFIVEGREREKLLYDGTRYDTEICARLSGDPRHPGPRLPMAAPH</sequence>
<reference evidence="5 6" key="1">
    <citation type="submission" date="2014-11" db="EMBL/GenBank/DDBJ databases">
        <title>Draft Genome Sequence of Brevibacterium linens AE038-8.</title>
        <authorList>
            <person name="Maizel D."/>
            <person name="Utturkar S.M."/>
            <person name="Brown S.D."/>
            <person name="Ferrero M."/>
            <person name="Rosen B.P."/>
        </authorList>
    </citation>
    <scope>NUCLEOTIDE SEQUENCE [LARGE SCALE GENOMIC DNA]</scope>
    <source>
        <strain evidence="5 6">AE038-8</strain>
    </source>
</reference>
<organism evidence="5 6">
    <name type="scientific">Brevibacterium linens</name>
    <dbReference type="NCBI Taxonomy" id="1703"/>
    <lineage>
        <taxon>Bacteria</taxon>
        <taxon>Bacillati</taxon>
        <taxon>Actinomycetota</taxon>
        <taxon>Actinomycetes</taxon>
        <taxon>Micrococcales</taxon>
        <taxon>Brevibacteriaceae</taxon>
        <taxon>Brevibacterium</taxon>
    </lineage>
</organism>
<evidence type="ECO:0000256" key="1">
    <source>
        <dbReference type="ARBA" id="ARBA00022679"/>
    </source>
</evidence>
<keyword evidence="6" id="KW-1185">Reference proteome</keyword>
<dbReference type="SUPFAM" id="SSF55729">
    <property type="entry name" value="Acyl-CoA N-acyltransferases (Nat)"/>
    <property type="match status" value="1"/>
</dbReference>
<dbReference type="OrthoDB" id="2061990at2"/>
<evidence type="ECO:0000313" key="5">
    <source>
        <dbReference type="EMBL" id="KHS53917.1"/>
    </source>
</evidence>
<dbReference type="GO" id="GO:0016747">
    <property type="term" value="F:acyltransferase activity, transferring groups other than amino-acyl groups"/>
    <property type="evidence" value="ECO:0007669"/>
    <property type="project" value="InterPro"/>
</dbReference>
<dbReference type="PANTHER" id="PTHR43792:SF8">
    <property type="entry name" value="[RIBOSOMAL PROTEIN US5]-ALANINE N-ACETYLTRANSFERASE"/>
    <property type="match status" value="1"/>
</dbReference>
<comment type="similarity">
    <text evidence="3">Belongs to the acetyltransferase family. RimJ subfamily.</text>
</comment>
<accession>A0A0B9A4Z5</accession>
<feature type="domain" description="N-acetyltransferase" evidence="4">
    <location>
        <begin position="4"/>
        <end position="156"/>
    </location>
</feature>
<evidence type="ECO:0000259" key="4">
    <source>
        <dbReference type="Pfam" id="PF13302"/>
    </source>
</evidence>
<keyword evidence="2" id="KW-0012">Acyltransferase</keyword>
<dbReference type="RefSeq" id="WP_039206611.1">
    <property type="nucleotide sequence ID" value="NZ_JTJZ01000012.1"/>
</dbReference>